<accession>D5UYT6</accession>
<sequence length="213" mass="22840">MSGDEVQLSPCVGGLVRTWATDGTDRLWSVPDDAWLRETQGSGRLGRIALTENYFRESAEFADAGLILRPRLPVQVDGDLTMAAQTVELRGPKRASRGTRQDFRELLTRAVRHCVDTYEFLVVGPGAQRPGGPPLCLFAVLADGAGHVAVVEAAPPPAESLLWEPFLEPGAPSATVSAPSNPETVALAPTLMIEAIGGWGLDPWDLALTFGRR</sequence>
<dbReference type="RefSeq" id="WP_013128385.1">
    <property type="nucleotide sequence ID" value="NC_014158.1"/>
</dbReference>
<dbReference type="STRING" id="521096.Tpau_3813"/>
<name>D5UYT6_TSUPD</name>
<dbReference type="Proteomes" id="UP000001213">
    <property type="component" value="Chromosome"/>
</dbReference>
<keyword evidence="2" id="KW-1185">Reference proteome</keyword>
<proteinExistence type="predicted"/>
<dbReference type="HOGENOM" id="CLU_1249821_0_0_11"/>
<organism evidence="1 2">
    <name type="scientific">Tsukamurella paurometabola (strain ATCC 8368 / DSM 20162 / CCUG 35730 / CIP 100753 / JCM 10117 / KCTC 9821 / NBRC 16120 / NCIMB 702349 / NCTC 13040)</name>
    <name type="common">Corynebacterium paurometabolum</name>
    <dbReference type="NCBI Taxonomy" id="521096"/>
    <lineage>
        <taxon>Bacteria</taxon>
        <taxon>Bacillati</taxon>
        <taxon>Actinomycetota</taxon>
        <taxon>Actinomycetes</taxon>
        <taxon>Mycobacteriales</taxon>
        <taxon>Tsukamurellaceae</taxon>
        <taxon>Tsukamurella</taxon>
    </lineage>
</organism>
<dbReference type="KEGG" id="tpr:Tpau_3813"/>
<dbReference type="AlphaFoldDB" id="D5UYT6"/>
<evidence type="ECO:0000313" key="1">
    <source>
        <dbReference type="EMBL" id="ADG80389.1"/>
    </source>
</evidence>
<dbReference type="EMBL" id="CP001966">
    <property type="protein sequence ID" value="ADG80389.1"/>
    <property type="molecule type" value="Genomic_DNA"/>
</dbReference>
<dbReference type="eggNOG" id="ENOG5031FUU">
    <property type="taxonomic scope" value="Bacteria"/>
</dbReference>
<gene>
    <name evidence="1" type="ordered locus">Tpau_3813</name>
</gene>
<reference evidence="1 2" key="2">
    <citation type="journal article" date="2011" name="Stand. Genomic Sci.">
        <title>Complete genome sequence of Tsukamurella paurometabola type strain (no. 33).</title>
        <authorList>
            <person name="Munk A.C."/>
            <person name="Lapidus A."/>
            <person name="Lucas S."/>
            <person name="Nolan M."/>
            <person name="Tice H."/>
            <person name="Cheng J.F."/>
            <person name="Del Rio T.G."/>
            <person name="Goodwin L."/>
            <person name="Pitluck S."/>
            <person name="Liolios K."/>
            <person name="Huntemann M."/>
            <person name="Ivanova N."/>
            <person name="Mavromatis K."/>
            <person name="Mikhailova N."/>
            <person name="Pati A."/>
            <person name="Chen A."/>
            <person name="Palaniappan K."/>
            <person name="Tapia R."/>
            <person name="Han C."/>
            <person name="Land M."/>
            <person name="Hauser L."/>
            <person name="Chang Y.J."/>
            <person name="Jeffries C.D."/>
            <person name="Brettin T."/>
            <person name="Yasawong M."/>
            <person name="Brambilla E.M."/>
            <person name="Rohde M."/>
            <person name="Sikorski J."/>
            <person name="Goker M."/>
            <person name="Detter J.C."/>
            <person name="Woyke T."/>
            <person name="Bristow J."/>
            <person name="Eisen J.A."/>
            <person name="Markowitz V."/>
            <person name="Hugenholtz P."/>
            <person name="Kyrpides N.C."/>
            <person name="Klenk H.P."/>
        </authorList>
    </citation>
    <scope>NUCLEOTIDE SEQUENCE [LARGE SCALE GENOMIC DNA]</scope>
    <source>
        <strain evidence="2">ATCC 8368 / DSM 20162 / CCUG 35730 / CIP 100753 / JCM 10117 / KCTC 9821 / NBRC 16120 / NCIMB 702349 / NCTC 13040</strain>
    </source>
</reference>
<reference evidence="2" key="1">
    <citation type="submission" date="2010-03" db="EMBL/GenBank/DDBJ databases">
        <title>The complete chromosome of Tsukamurella paurometabola DSM 20162.</title>
        <authorList>
            <consortium name="US DOE Joint Genome Institute (JGI-PGF)"/>
            <person name="Lucas S."/>
            <person name="Copeland A."/>
            <person name="Lapidus A."/>
            <person name="Glavina del Rio T."/>
            <person name="Dalin E."/>
            <person name="Tice H."/>
            <person name="Bruce D."/>
            <person name="Goodwin L."/>
            <person name="Pitluck S."/>
            <person name="Kyrpides N."/>
            <person name="Mavromatis K."/>
            <person name="Ivanova N."/>
            <person name="Mikhailova N."/>
            <person name="Munk A.C."/>
            <person name="Brettin T."/>
            <person name="Detter J.C."/>
            <person name="Tapia R."/>
            <person name="Han C."/>
            <person name="Larimer F."/>
            <person name="Land M."/>
            <person name="Hauser L."/>
            <person name="Markowitz V."/>
            <person name="Cheng J.-F."/>
            <person name="Hugenholtz P."/>
            <person name="Woyke T."/>
            <person name="Wu D."/>
            <person name="Jando M."/>
            <person name="Brambilla E."/>
            <person name="Klenk H.-P."/>
            <person name="Eisen J.A."/>
        </authorList>
    </citation>
    <scope>NUCLEOTIDE SEQUENCE [LARGE SCALE GENOMIC DNA]</scope>
    <source>
        <strain evidence="2">ATCC 8368 / DSM 20162 / CCUG 35730 / CIP 100753 / JCM 10117 / KCTC 9821 / NBRC 16120 / NCIMB 702349 / NCTC 13040</strain>
    </source>
</reference>
<evidence type="ECO:0000313" key="2">
    <source>
        <dbReference type="Proteomes" id="UP000001213"/>
    </source>
</evidence>
<protein>
    <submittedName>
        <fullName evidence="1">Uncharacterized protein</fullName>
    </submittedName>
</protein>